<evidence type="ECO:0000313" key="2">
    <source>
        <dbReference type="Proteomes" id="UP000105007"/>
    </source>
</evidence>
<evidence type="ECO:0000313" key="1">
    <source>
        <dbReference type="EMBL" id="AKR04325.1"/>
    </source>
</evidence>
<reference evidence="1 2" key="1">
    <citation type="journal article" date="2015" name="J. Virol.">
        <title>Salmon gill poxvirus, the deepest representative of the Chordopoxvirinae.</title>
        <authorList>
            <person name="Gjessing M.C."/>
            <person name="Yutin N."/>
            <person name="Tengs T."/>
            <person name="Senkevich T."/>
            <person name="Koonin E.V."/>
            <person name="Ronning H.P."/>
            <person name="Alarson M."/>
            <person name="Ylving S."/>
            <person name="Lie K.-I."/>
            <person name="Saure B."/>
            <person name="Tran L."/>
            <person name="Moss B."/>
            <person name="Dale O.B."/>
        </authorList>
    </citation>
    <scope>NUCLEOTIDE SEQUENCE [LARGE SCALE GENOMIC DNA]</scope>
    <source>
        <strain evidence="1">2012-04-F277-L3G</strain>
    </source>
</reference>
<proteinExistence type="predicted"/>
<gene>
    <name evidence="1" type="ORF">SGPV201</name>
</gene>
<sequence>MSDVKSRIKNLFYYFRFFYKLHSVYELDEYEIDEWIKEKTLDNRTHLIVSGIKPFCLSVIAKSDTDGIFFGEYEIYPGAFREYPMTTETNTSTYMELNVRNHPTLQKVRNHILPDGCTWDDCYQVKQDREDKSPRKPCVNMKFIMRWLCYMDHDSVFLNHHMINDENYMFSFRLGNITYNILALRCYGQLQISMTVTLEGRDNIQIKKVVPDDLSKCITLKNGAVVGVNL</sequence>
<dbReference type="KEGG" id="vg:25392368"/>
<dbReference type="GeneID" id="25392368"/>
<dbReference type="RefSeq" id="YP_009162573.1">
    <property type="nucleotide sequence ID" value="NC_027707.1"/>
</dbReference>
<dbReference type="Proteomes" id="UP000105007">
    <property type="component" value="Segment"/>
</dbReference>
<dbReference type="EMBL" id="KT159937">
    <property type="protein sequence ID" value="AKR04325.1"/>
    <property type="molecule type" value="Genomic_DNA"/>
</dbReference>
<accession>A0A0H4Y1F3</accession>
<keyword evidence="2" id="KW-1185">Reference proteome</keyword>
<name>A0A0H4Y1F3_9POXV</name>
<protein>
    <submittedName>
        <fullName evidence="1">Uncharacterized protein</fullName>
    </submittedName>
</protein>
<organism evidence="1 2">
    <name type="scientific">Salmon gill poxvirus</name>
    <dbReference type="NCBI Taxonomy" id="1680908"/>
    <lineage>
        <taxon>Viruses</taxon>
        <taxon>Varidnaviria</taxon>
        <taxon>Bamfordvirae</taxon>
        <taxon>Nucleocytoviricota</taxon>
        <taxon>Pokkesviricetes</taxon>
        <taxon>Chitovirales</taxon>
        <taxon>Poxviridae</taxon>
        <taxon>Chordopoxvirinae</taxon>
        <taxon>Salmonpoxvirus</taxon>
        <taxon>Salmonpoxvirus gillpox</taxon>
        <taxon>Salmon gillpox virus</taxon>
    </lineage>
</organism>